<dbReference type="InterPro" id="IPR004843">
    <property type="entry name" value="Calcineurin-like_PHP"/>
</dbReference>
<sequence>MSLFTPQFQIVSDLHLETPLATPQYASFRLNVQADNILLLGDVGLVVDARLFDFLCRTLEQNRGCRIFYIMGNHEPYQTTYEHAYTLLRDFEREAKENLGGRFKFLCRDRYDVNSTITILGCTLWSSIQPTQAATISSRSTDLNSERGIKNWTLKRHAEEHKLDVAWLNAQISTIESDEPHRHVIIATHHSPTMDPRANAPHHKGSPVSSNFVTDLSQQLCWQSPMVRLWAFGHTHFTCSFRDEETGKLVVANQKGYAGLGAAGKKARMKVKVVEAGKVWTVVAMQRKKSCEEEQAQATDTQTRGKVGRTTGGADTDVRIRKRAFCHRLAGRLHRLWGW</sequence>
<dbReference type="GO" id="GO:0016787">
    <property type="term" value="F:hydrolase activity"/>
    <property type="evidence" value="ECO:0007669"/>
    <property type="project" value="InterPro"/>
</dbReference>
<organism evidence="3 4">
    <name type="scientific">Pyrenophora seminiperda CCB06</name>
    <dbReference type="NCBI Taxonomy" id="1302712"/>
    <lineage>
        <taxon>Eukaryota</taxon>
        <taxon>Fungi</taxon>
        <taxon>Dikarya</taxon>
        <taxon>Ascomycota</taxon>
        <taxon>Pezizomycotina</taxon>
        <taxon>Dothideomycetes</taxon>
        <taxon>Pleosporomycetidae</taxon>
        <taxon>Pleosporales</taxon>
        <taxon>Pleosporineae</taxon>
        <taxon>Pleosporaceae</taxon>
        <taxon>Pyrenophora</taxon>
    </lineage>
</organism>
<dbReference type="Gene3D" id="3.60.21.10">
    <property type="match status" value="1"/>
</dbReference>
<dbReference type="Pfam" id="PF00149">
    <property type="entry name" value="Metallophos"/>
    <property type="match status" value="1"/>
</dbReference>
<gene>
    <name evidence="3" type="ORF">GMOD_00010460</name>
</gene>
<reference evidence="3 4" key="1">
    <citation type="journal article" date="2014" name="PLoS ONE">
        <title>De novo Genome Assembly of the Fungal Plant Pathogen Pyrenophora semeniperda.</title>
        <authorList>
            <person name="Soliai M.M."/>
            <person name="Meyer S.E."/>
            <person name="Udall J.A."/>
            <person name="Elzinga D.E."/>
            <person name="Hermansen R.A."/>
            <person name="Bodily P.M."/>
            <person name="Hart A.A."/>
            <person name="Coleman C.E."/>
        </authorList>
    </citation>
    <scope>NUCLEOTIDE SEQUENCE [LARGE SCALE GENOMIC DNA]</scope>
    <source>
        <strain evidence="3 4">CCB06</strain>
        <tissue evidence="3">Mycelium</tissue>
    </source>
</reference>
<name>A0A3M7MEH8_9PLEO</name>
<keyword evidence="4" id="KW-1185">Reference proteome</keyword>
<dbReference type="InterPro" id="IPR029052">
    <property type="entry name" value="Metallo-depent_PP-like"/>
</dbReference>
<protein>
    <submittedName>
        <fullName evidence="3">Ser Thr phosphatase superfamily</fullName>
    </submittedName>
</protein>
<dbReference type="PANTHER" id="PTHR37844">
    <property type="entry name" value="SER/THR PROTEIN PHOSPHATASE SUPERFAMILY (AFU_ORTHOLOGUE AFUA_1G14840)"/>
    <property type="match status" value="1"/>
</dbReference>
<evidence type="ECO:0000313" key="3">
    <source>
        <dbReference type="EMBL" id="RMZ72878.1"/>
    </source>
</evidence>
<dbReference type="OrthoDB" id="550558at2759"/>
<evidence type="ECO:0000313" key="4">
    <source>
        <dbReference type="Proteomes" id="UP000265663"/>
    </source>
</evidence>
<evidence type="ECO:0000256" key="1">
    <source>
        <dbReference type="SAM" id="MobiDB-lite"/>
    </source>
</evidence>
<dbReference type="PANTHER" id="PTHR37844:SF2">
    <property type="entry name" value="SER_THR PROTEIN PHOSPHATASE SUPERFAMILY (AFU_ORTHOLOGUE AFUA_1G14840)"/>
    <property type="match status" value="1"/>
</dbReference>
<proteinExistence type="predicted"/>
<dbReference type="AlphaFoldDB" id="A0A3M7MEH8"/>
<accession>A0A3M7MEH8</accession>
<dbReference type="Proteomes" id="UP000265663">
    <property type="component" value="Unassembled WGS sequence"/>
</dbReference>
<evidence type="ECO:0000259" key="2">
    <source>
        <dbReference type="Pfam" id="PF00149"/>
    </source>
</evidence>
<feature type="domain" description="Calcineurin-like phosphoesterase" evidence="2">
    <location>
        <begin position="10"/>
        <end position="236"/>
    </location>
</feature>
<feature type="region of interest" description="Disordered" evidence="1">
    <location>
        <begin position="291"/>
        <end position="313"/>
    </location>
</feature>
<dbReference type="EMBL" id="KE747835">
    <property type="protein sequence ID" value="RMZ72878.1"/>
    <property type="molecule type" value="Genomic_DNA"/>
</dbReference>
<dbReference type="SUPFAM" id="SSF56300">
    <property type="entry name" value="Metallo-dependent phosphatases"/>
    <property type="match status" value="1"/>
</dbReference>